<dbReference type="InterPro" id="IPR011335">
    <property type="entry name" value="Restrct_endonuc-II-like"/>
</dbReference>
<evidence type="ECO:0000313" key="12">
    <source>
        <dbReference type="EMBL" id="QCI16114.1"/>
    </source>
</evidence>
<dbReference type="Gene3D" id="3.40.50.10930">
    <property type="match status" value="1"/>
</dbReference>
<keyword evidence="7 10" id="KW-0067">ATP-binding</keyword>
<organism evidence="12 13">
    <name type="scientific">Buchnera aphidicola</name>
    <name type="common">Artemisaphis artemisicola</name>
    <dbReference type="NCBI Taxonomy" id="1241836"/>
    <lineage>
        <taxon>Bacteria</taxon>
        <taxon>Pseudomonadati</taxon>
        <taxon>Pseudomonadota</taxon>
        <taxon>Gammaproteobacteria</taxon>
        <taxon>Enterobacterales</taxon>
        <taxon>Erwiniaceae</taxon>
        <taxon>Buchnera</taxon>
    </lineage>
</organism>
<dbReference type="InterPro" id="IPR006697">
    <property type="entry name" value="RecC"/>
</dbReference>
<dbReference type="SUPFAM" id="SSF52980">
    <property type="entry name" value="Restriction endonuclease-like"/>
    <property type="match status" value="1"/>
</dbReference>
<evidence type="ECO:0000256" key="6">
    <source>
        <dbReference type="ARBA" id="ARBA00022839"/>
    </source>
</evidence>
<keyword evidence="9 10" id="KW-0234">DNA repair</keyword>
<evidence type="ECO:0000259" key="11">
    <source>
        <dbReference type="Pfam" id="PF17946"/>
    </source>
</evidence>
<dbReference type="PANTHER" id="PTHR30591:SF1">
    <property type="entry name" value="RECBCD ENZYME SUBUNIT RECC"/>
    <property type="match status" value="1"/>
</dbReference>
<dbReference type="Pfam" id="PF04257">
    <property type="entry name" value="Exonuc_V_gamma"/>
    <property type="match status" value="1"/>
</dbReference>
<dbReference type="InterPro" id="IPR013986">
    <property type="entry name" value="DExx_box_DNA_helicase_dom_sf"/>
</dbReference>
<dbReference type="HAMAP" id="MF_01486">
    <property type="entry name" value="RecC"/>
    <property type="match status" value="1"/>
</dbReference>
<keyword evidence="3 10" id="KW-0227">DNA damage</keyword>
<evidence type="ECO:0000256" key="3">
    <source>
        <dbReference type="ARBA" id="ARBA00022763"/>
    </source>
</evidence>
<dbReference type="Proteomes" id="UP000298654">
    <property type="component" value="Chromosome"/>
</dbReference>
<dbReference type="EMBL" id="CP034900">
    <property type="protein sequence ID" value="QCI16114.1"/>
    <property type="molecule type" value="Genomic_DNA"/>
</dbReference>
<evidence type="ECO:0000256" key="2">
    <source>
        <dbReference type="ARBA" id="ARBA00022741"/>
    </source>
</evidence>
<dbReference type="RefSeq" id="WP_158364707.1">
    <property type="nucleotide sequence ID" value="NZ_CP034900.1"/>
</dbReference>
<dbReference type="CDD" id="cd22353">
    <property type="entry name" value="RecC_C-like"/>
    <property type="match status" value="1"/>
</dbReference>
<dbReference type="SUPFAM" id="SSF52540">
    <property type="entry name" value="P-loop containing nucleoside triphosphate hydrolases"/>
    <property type="match status" value="2"/>
</dbReference>
<evidence type="ECO:0000256" key="5">
    <source>
        <dbReference type="ARBA" id="ARBA00022806"/>
    </source>
</evidence>
<sequence length="1073" mass="128025">MFTVYQSNKLTSLLSKVCQIIEKKPLSNIFEKEIFIHDNKILFQYLNIFIANKIGISTNIKLYNPHDFIWQLFKKFLSKKNLKNTFNHSIMTWNIMNILNVEDFSECCYKTKNNMNNFKFSLLMAKMFEEYILYCPHWINSWENKKNISTINIHEKWQMKLWIKIIDQNRKNCQNNDHYSNLFYNFKKLIKEKKIKKKDFPRRCFILSSFSLNPSYIKIFEKISPYINIYFLYITPSKKNRLELSEKNTSKNILIELWGQHEKLYDTYIIQSNKKIISCFKKNNKKNLLNNIKNNFSLNQACENYKIKKKILHVQDDSISINICLNKKNEIEVLYEKLLELFSKNPKIKPNDIVVTCLSIDDYIPYINLIFKDLDQNKQIPFFISKKFSKKTKIILSTFNKLLNLPNSRFKNEEILELLNIPEIAKNFNISEEEINILSCWIEEANIRWGIDKVHKESFLFPKNHQNTWMHGIDKLILSYATNNTKKFWKNIVSCSFVNGSRVNLLEKFINFINILKKWKKKIAKSQNLIYWRSLSKNLISDIFYVSEKIEEPIKIIQKNWTKMIDDGLLSNYSDKISINILKKKFIYTYNKYIKNQKILPGAINFCHPKSICYLPFKVICIIGFDYNSTLNKNNMDEVNLLNQYPLIGNLNIYQKYSYLFLQSISCAEELFYISYVGFSIKDQNKLYPSTLVDQLLNYISLNFYLIGNKNLPFKENKKKIINNLCIKYKKDYSYKKININNFTKKNLQNKSKKINEKIYNKSFFNKIVYAKNTFSKINLIDLINFWKHPIRYFVKKTLQIEFNPKKEQVIPTEPFLVNQLDNFKIRNILLNKIIHNEHIKKLYQYFMLSGKLPYGFFGTLFWKKNILEIESIAKKVIEHRHFTKEKKVNFKIQKYQINGILNEVQSTGLLRWKSNLINHKDRISLWLEHLVYSILGGYGESKIIGNKNQIWSFSPLKPDVASKYFLEYIQGYITGIQKPLLLIKSAACWLDHIYDKKNFCIKDNNNIKITGYKKLIETWMGNNYITGEKEDFYIKIIIKKLDKKNINKICAISKKWLLPLLKNKKIIKNEYL</sequence>
<dbReference type="Pfam" id="PF17946">
    <property type="entry name" value="RecC_C"/>
    <property type="match status" value="1"/>
</dbReference>
<gene>
    <name evidence="10" type="primary">recC</name>
    <name evidence="12" type="ORF">D9V59_02280</name>
</gene>
<comment type="function">
    <text evidence="10">A helicase/nuclease that prepares dsDNA breaks (DSB) for recombinational DNA repair. Binds to DSBs and unwinds DNA via a highly rapid and processive ATP-dependent bidirectional helicase activity. Unwinds dsDNA until it encounters a Chi (crossover hotspot instigator) sequence from the 3' direction. Cuts ssDNA a few nucleotides 3' to the Chi site. The properties and activities of the enzyme are changed at Chi. The Chi-altered holoenzyme produces a long 3'-ssDNA overhang and facilitates RecA-binding to the ssDNA for homologous DNA recombination and repair. Holoenzyme degrades any linearized DNA that is unable to undergo homologous recombination. In the holoenzyme this subunit recognizes the wild-type Chi sequence, and when added to isolated RecB increases its ATP-dependent helicase processivity.</text>
</comment>
<evidence type="ECO:0000256" key="7">
    <source>
        <dbReference type="ARBA" id="ARBA00022840"/>
    </source>
</evidence>
<keyword evidence="4 10" id="KW-0378">Hydrolase</keyword>
<evidence type="ECO:0000256" key="9">
    <source>
        <dbReference type="ARBA" id="ARBA00023204"/>
    </source>
</evidence>
<accession>A0A4D6XLL9</accession>
<dbReference type="GO" id="GO:0003678">
    <property type="term" value="F:DNA helicase activity"/>
    <property type="evidence" value="ECO:0007669"/>
    <property type="project" value="UniProtKB-UniRule"/>
</dbReference>
<dbReference type="InterPro" id="IPR027417">
    <property type="entry name" value="P-loop_NTPase"/>
</dbReference>
<dbReference type="GO" id="GO:0000724">
    <property type="term" value="P:double-strand break repair via homologous recombination"/>
    <property type="evidence" value="ECO:0007669"/>
    <property type="project" value="UniProtKB-UniRule"/>
</dbReference>
<dbReference type="PANTHER" id="PTHR30591">
    <property type="entry name" value="RECBCD ENZYME SUBUNIT RECC"/>
    <property type="match status" value="1"/>
</dbReference>
<keyword evidence="5 10" id="KW-0347">Helicase</keyword>
<feature type="domain" description="RecC C-terminal" evidence="11">
    <location>
        <begin position="777"/>
        <end position="993"/>
    </location>
</feature>
<comment type="miscellaneous">
    <text evidence="10">In the RecBCD complex, RecB has a slow 3'-5' helicase, an exonuclease activity and loads RecA onto ssDNA, RecD has a fast 5'-3' helicase activity, while RecC stimulates the ATPase and processivity of the RecB helicase and contributes to recognition of the Chi site.</text>
</comment>
<evidence type="ECO:0000313" key="13">
    <source>
        <dbReference type="Proteomes" id="UP000298654"/>
    </source>
</evidence>
<protein>
    <recommendedName>
        <fullName evidence="10">RecBCD enzyme subunit RecC</fullName>
    </recommendedName>
    <alternativeName>
        <fullName evidence="10">Exonuclease V subunit RecC</fullName>
        <shortName evidence="10">ExoV subunit RecC</shortName>
    </alternativeName>
    <alternativeName>
        <fullName evidence="10">Helicase/nuclease RecBCD subunit RecC</fullName>
    </alternativeName>
</protein>
<keyword evidence="6 10" id="KW-0269">Exonuclease</keyword>
<keyword evidence="8 10" id="KW-0238">DNA-binding</keyword>
<evidence type="ECO:0000256" key="10">
    <source>
        <dbReference type="HAMAP-Rule" id="MF_01486"/>
    </source>
</evidence>
<dbReference type="OrthoDB" id="9762834at2"/>
<dbReference type="GO" id="GO:0008854">
    <property type="term" value="F:exodeoxyribonuclease V activity"/>
    <property type="evidence" value="ECO:0007669"/>
    <property type="project" value="InterPro"/>
</dbReference>
<dbReference type="Gene3D" id="3.40.50.300">
    <property type="entry name" value="P-loop containing nucleotide triphosphate hydrolases"/>
    <property type="match status" value="2"/>
</dbReference>
<dbReference type="AlphaFoldDB" id="A0A4D6XLL9"/>
<dbReference type="GO" id="GO:0009338">
    <property type="term" value="C:exodeoxyribonuclease V complex"/>
    <property type="evidence" value="ECO:0007669"/>
    <property type="project" value="InterPro"/>
</dbReference>
<comment type="similarity">
    <text evidence="10">Belongs to the RecC family.</text>
</comment>
<name>A0A4D6XLL9_9GAMM</name>
<reference evidence="12 13" key="2">
    <citation type="submission" date="2019-05" db="EMBL/GenBank/DDBJ databases">
        <title>Genome evolution of the obligate endosymbiont Buchnera aphidicola.</title>
        <authorList>
            <person name="Moran N.A."/>
        </authorList>
    </citation>
    <scope>NUCLEOTIDE SEQUENCE [LARGE SCALE GENOMIC DNA]</scope>
    <source>
        <strain evidence="12 13">Aar</strain>
    </source>
</reference>
<dbReference type="Gene3D" id="1.10.10.160">
    <property type="match status" value="1"/>
</dbReference>
<keyword evidence="1 10" id="KW-0540">Nuclease</keyword>
<proteinExistence type="inferred from homology"/>
<evidence type="ECO:0000256" key="1">
    <source>
        <dbReference type="ARBA" id="ARBA00022722"/>
    </source>
</evidence>
<evidence type="ECO:0000256" key="4">
    <source>
        <dbReference type="ARBA" id="ARBA00022801"/>
    </source>
</evidence>
<evidence type="ECO:0000256" key="8">
    <source>
        <dbReference type="ARBA" id="ARBA00023125"/>
    </source>
</evidence>
<reference evidence="12 13" key="1">
    <citation type="submission" date="2018-12" db="EMBL/GenBank/DDBJ databases">
        <authorList>
            <person name="Chong R.A."/>
        </authorList>
    </citation>
    <scope>NUCLEOTIDE SEQUENCE [LARGE SCALE GENOMIC DNA]</scope>
    <source>
        <strain evidence="12 13">Aar</strain>
    </source>
</reference>
<dbReference type="Gene3D" id="1.10.10.990">
    <property type="match status" value="1"/>
</dbReference>
<dbReference type="GO" id="GO:0003677">
    <property type="term" value="F:DNA binding"/>
    <property type="evidence" value="ECO:0007669"/>
    <property type="project" value="UniProtKB-UniRule"/>
</dbReference>
<keyword evidence="2 10" id="KW-0547">Nucleotide-binding</keyword>
<dbReference type="GO" id="GO:0005524">
    <property type="term" value="F:ATP binding"/>
    <property type="evidence" value="ECO:0007669"/>
    <property type="project" value="UniProtKB-UniRule"/>
</dbReference>
<dbReference type="PIRSF" id="PIRSF000980">
    <property type="entry name" value="RecC"/>
    <property type="match status" value="1"/>
</dbReference>
<comment type="subunit">
    <text evidence="10">Heterotrimer of RecB, RecC and RecD. All subunits contribute to DNA-binding.</text>
</comment>
<dbReference type="InterPro" id="IPR041500">
    <property type="entry name" value="RecC_C"/>
</dbReference>